<keyword evidence="3" id="KW-1185">Reference proteome</keyword>
<evidence type="ECO:0000313" key="3">
    <source>
        <dbReference type="Proteomes" id="UP001189429"/>
    </source>
</evidence>
<feature type="region of interest" description="Disordered" evidence="1">
    <location>
        <begin position="40"/>
        <end position="83"/>
    </location>
</feature>
<sequence>MEAGPIAGPRAPIYSRGVPKLPTEILPCGLSAYAAADNFGGPAGSQRPAARARTPPRPAGAAAGGAAGGAAAATAEQGRCAHGDVHSLREEPLTELSTYSSCVIFRAGLVCGGSQSPRQAKT</sequence>
<protein>
    <submittedName>
        <fullName evidence="2">Uncharacterized protein</fullName>
    </submittedName>
</protein>
<name>A0ABN9QNU8_9DINO</name>
<comment type="caution">
    <text evidence="2">The sequence shown here is derived from an EMBL/GenBank/DDBJ whole genome shotgun (WGS) entry which is preliminary data.</text>
</comment>
<proteinExistence type="predicted"/>
<evidence type="ECO:0000313" key="2">
    <source>
        <dbReference type="EMBL" id="CAK0806638.1"/>
    </source>
</evidence>
<gene>
    <name evidence="2" type="ORF">PCOR1329_LOCUS12794</name>
</gene>
<dbReference type="Proteomes" id="UP001189429">
    <property type="component" value="Unassembled WGS sequence"/>
</dbReference>
<dbReference type="EMBL" id="CAUYUJ010003758">
    <property type="protein sequence ID" value="CAK0806638.1"/>
    <property type="molecule type" value="Genomic_DNA"/>
</dbReference>
<accession>A0ABN9QNU8</accession>
<reference evidence="2" key="1">
    <citation type="submission" date="2023-10" db="EMBL/GenBank/DDBJ databases">
        <authorList>
            <person name="Chen Y."/>
            <person name="Shah S."/>
            <person name="Dougan E. K."/>
            <person name="Thang M."/>
            <person name="Chan C."/>
        </authorList>
    </citation>
    <scope>NUCLEOTIDE SEQUENCE [LARGE SCALE GENOMIC DNA]</scope>
</reference>
<evidence type="ECO:0000256" key="1">
    <source>
        <dbReference type="SAM" id="MobiDB-lite"/>
    </source>
</evidence>
<organism evidence="2 3">
    <name type="scientific">Prorocentrum cordatum</name>
    <dbReference type="NCBI Taxonomy" id="2364126"/>
    <lineage>
        <taxon>Eukaryota</taxon>
        <taxon>Sar</taxon>
        <taxon>Alveolata</taxon>
        <taxon>Dinophyceae</taxon>
        <taxon>Prorocentrales</taxon>
        <taxon>Prorocentraceae</taxon>
        <taxon>Prorocentrum</taxon>
    </lineage>
</organism>